<evidence type="ECO:0000313" key="3">
    <source>
        <dbReference type="EMBL" id="KAB8180856.1"/>
    </source>
</evidence>
<sequence length="217" mass="22893">MTQARKTGLRAALITGALAGVIGTGTVAANAQGVPADAGQHGTNLQEVAAKLPKVSAQQLLDLARQQVGITENSSGGGTKFQKWYLSSPRASETVARDGGAVGDYANAPWCDMFVSWVGGQLGIGPVLGSDAWTVEHARWFKNHNRWGDVPKPGAVVFFSFKGDKRVDGIEHVGFVVKDNGDGTIQTIEGNAGPGRVEVRTRPGWQVTGYGYPLYTA</sequence>
<protein>
    <submittedName>
        <fullName evidence="3">CHAP domain-containing protein</fullName>
    </submittedName>
</protein>
<evidence type="ECO:0000313" key="4">
    <source>
        <dbReference type="Proteomes" id="UP000313066"/>
    </source>
</evidence>
<feature type="domain" description="Peptidase C51" evidence="2">
    <location>
        <begin position="86"/>
        <end position="214"/>
    </location>
</feature>
<dbReference type="InterPro" id="IPR007921">
    <property type="entry name" value="CHAP_dom"/>
</dbReference>
<dbReference type="EMBL" id="VDMA02000020">
    <property type="protein sequence ID" value="KAB8180856.1"/>
    <property type="molecule type" value="Genomic_DNA"/>
</dbReference>
<accession>A0A5N6BJV5</accession>
<evidence type="ECO:0000259" key="2">
    <source>
        <dbReference type="PROSITE" id="PS50911"/>
    </source>
</evidence>
<proteinExistence type="predicted"/>
<keyword evidence="1" id="KW-0732">Signal</keyword>
<keyword evidence="4" id="KW-1185">Reference proteome</keyword>
<name>A0A5N6BJV5_9ACTN</name>
<evidence type="ECO:0000256" key="1">
    <source>
        <dbReference type="SAM" id="SignalP"/>
    </source>
</evidence>
<organism evidence="3 4">
    <name type="scientific">Microbispora catharanthi</name>
    <dbReference type="NCBI Taxonomy" id="1712871"/>
    <lineage>
        <taxon>Bacteria</taxon>
        <taxon>Bacillati</taxon>
        <taxon>Actinomycetota</taxon>
        <taxon>Actinomycetes</taxon>
        <taxon>Streptosporangiales</taxon>
        <taxon>Streptosporangiaceae</taxon>
        <taxon>Microbispora</taxon>
    </lineage>
</organism>
<comment type="caution">
    <text evidence="3">The sequence shown here is derived from an EMBL/GenBank/DDBJ whole genome shotgun (WGS) entry which is preliminary data.</text>
</comment>
<dbReference type="RefSeq" id="WP_139578917.1">
    <property type="nucleotide sequence ID" value="NZ_VDMA02000020.1"/>
</dbReference>
<reference evidence="3 4" key="1">
    <citation type="submission" date="2019-10" db="EMBL/GenBank/DDBJ databases">
        <title>Nonomuraea sp. nov., isolated from Phyllanthus amarus.</title>
        <authorList>
            <person name="Klykleung N."/>
            <person name="Tanasupawat S."/>
        </authorList>
    </citation>
    <scope>NUCLEOTIDE SEQUENCE [LARGE SCALE GENOMIC DNA]</scope>
    <source>
        <strain evidence="3 4">CR1-09</strain>
    </source>
</reference>
<feature type="signal peptide" evidence="1">
    <location>
        <begin position="1"/>
        <end position="19"/>
    </location>
</feature>
<dbReference type="PROSITE" id="PS50911">
    <property type="entry name" value="CHAP"/>
    <property type="match status" value="1"/>
</dbReference>
<dbReference type="Proteomes" id="UP000313066">
    <property type="component" value="Unassembled WGS sequence"/>
</dbReference>
<dbReference type="Gene3D" id="3.90.1720.10">
    <property type="entry name" value="endopeptidase domain like (from Nostoc punctiforme)"/>
    <property type="match status" value="1"/>
</dbReference>
<gene>
    <name evidence="3" type="ORF">FH610_031820</name>
</gene>
<feature type="chain" id="PRO_5039027405" evidence="1">
    <location>
        <begin position="20"/>
        <end position="217"/>
    </location>
</feature>
<dbReference type="AlphaFoldDB" id="A0A5N6BJV5"/>
<dbReference type="Pfam" id="PF05257">
    <property type="entry name" value="CHAP"/>
    <property type="match status" value="1"/>
</dbReference>